<evidence type="ECO:0000313" key="2">
    <source>
        <dbReference type="Proteomes" id="UP001066276"/>
    </source>
</evidence>
<keyword evidence="2" id="KW-1185">Reference proteome</keyword>
<dbReference type="Proteomes" id="UP001066276">
    <property type="component" value="Chromosome 3_2"/>
</dbReference>
<sequence>MKTAQPTSIGGDGWWGDPGARGIRGPLCAIMVAIQDLKISLEPKLDAVTIDVNLLRVDLQKMSEKVTSAESHINLLQSTSKKLEEQFQCLT</sequence>
<dbReference type="EMBL" id="JANPWB010000006">
    <property type="protein sequence ID" value="KAJ1175777.1"/>
    <property type="molecule type" value="Genomic_DNA"/>
</dbReference>
<reference evidence="1" key="1">
    <citation type="journal article" date="2022" name="bioRxiv">
        <title>Sequencing and chromosome-scale assembly of the giantPleurodeles waltlgenome.</title>
        <authorList>
            <person name="Brown T."/>
            <person name="Elewa A."/>
            <person name="Iarovenko S."/>
            <person name="Subramanian E."/>
            <person name="Araus A.J."/>
            <person name="Petzold A."/>
            <person name="Susuki M."/>
            <person name="Suzuki K.-i.T."/>
            <person name="Hayashi T."/>
            <person name="Toyoda A."/>
            <person name="Oliveira C."/>
            <person name="Osipova E."/>
            <person name="Leigh N.D."/>
            <person name="Simon A."/>
            <person name="Yun M.H."/>
        </authorList>
    </citation>
    <scope>NUCLEOTIDE SEQUENCE</scope>
    <source>
        <strain evidence="1">20211129_DDA</strain>
        <tissue evidence="1">Liver</tissue>
    </source>
</reference>
<comment type="caution">
    <text evidence="1">The sequence shown here is derived from an EMBL/GenBank/DDBJ whole genome shotgun (WGS) entry which is preliminary data.</text>
</comment>
<protein>
    <submittedName>
        <fullName evidence="1">Uncharacterized protein</fullName>
    </submittedName>
</protein>
<organism evidence="1 2">
    <name type="scientific">Pleurodeles waltl</name>
    <name type="common">Iberian ribbed newt</name>
    <dbReference type="NCBI Taxonomy" id="8319"/>
    <lineage>
        <taxon>Eukaryota</taxon>
        <taxon>Metazoa</taxon>
        <taxon>Chordata</taxon>
        <taxon>Craniata</taxon>
        <taxon>Vertebrata</taxon>
        <taxon>Euteleostomi</taxon>
        <taxon>Amphibia</taxon>
        <taxon>Batrachia</taxon>
        <taxon>Caudata</taxon>
        <taxon>Salamandroidea</taxon>
        <taxon>Salamandridae</taxon>
        <taxon>Pleurodelinae</taxon>
        <taxon>Pleurodeles</taxon>
    </lineage>
</organism>
<evidence type="ECO:0000313" key="1">
    <source>
        <dbReference type="EMBL" id="KAJ1175777.1"/>
    </source>
</evidence>
<name>A0AAV7TGR1_PLEWA</name>
<accession>A0AAV7TGR1</accession>
<gene>
    <name evidence="1" type="ORF">NDU88_001062</name>
</gene>
<proteinExistence type="predicted"/>
<dbReference type="AlphaFoldDB" id="A0AAV7TGR1"/>